<dbReference type="PANTHER" id="PTHR13390">
    <property type="entry name" value="LIPASE"/>
    <property type="match status" value="1"/>
</dbReference>
<dbReference type="GO" id="GO:0005811">
    <property type="term" value="C:lipid droplet"/>
    <property type="evidence" value="ECO:0007669"/>
    <property type="project" value="UniProtKB-SubCell"/>
</dbReference>
<dbReference type="InterPro" id="IPR029058">
    <property type="entry name" value="AB_hydrolase_fold"/>
</dbReference>
<evidence type="ECO:0000256" key="1">
    <source>
        <dbReference type="ARBA" id="ARBA00004502"/>
    </source>
</evidence>
<dbReference type="InterPro" id="IPR019363">
    <property type="entry name" value="LDAH"/>
</dbReference>
<dbReference type="GO" id="GO:0016298">
    <property type="term" value="F:lipase activity"/>
    <property type="evidence" value="ECO:0007669"/>
    <property type="project" value="InterPro"/>
</dbReference>
<feature type="transmembrane region" description="Helical" evidence="5">
    <location>
        <begin position="192"/>
        <end position="213"/>
    </location>
</feature>
<keyword evidence="7" id="KW-1185">Reference proteome</keyword>
<keyword evidence="5" id="KW-0472">Membrane</keyword>
<dbReference type="Pfam" id="PF10230">
    <property type="entry name" value="LIDHydrolase"/>
    <property type="match status" value="1"/>
</dbReference>
<evidence type="ECO:0000313" key="7">
    <source>
        <dbReference type="Proteomes" id="UP000326565"/>
    </source>
</evidence>
<evidence type="ECO:0000313" key="6">
    <source>
        <dbReference type="EMBL" id="KAB8067140.1"/>
    </source>
</evidence>
<evidence type="ECO:0000256" key="5">
    <source>
        <dbReference type="SAM" id="Phobius"/>
    </source>
</evidence>
<reference evidence="6 7" key="1">
    <citation type="submission" date="2019-04" db="EMBL/GenBank/DDBJ databases">
        <title>Friends and foes A comparative genomics study of 23 Aspergillus species from section Flavi.</title>
        <authorList>
            <consortium name="DOE Joint Genome Institute"/>
            <person name="Kjaerbolling I."/>
            <person name="Vesth T."/>
            <person name="Frisvad J.C."/>
            <person name="Nybo J.L."/>
            <person name="Theobald S."/>
            <person name="Kildgaard S."/>
            <person name="Isbrandt T."/>
            <person name="Kuo A."/>
            <person name="Sato A."/>
            <person name="Lyhne E.K."/>
            <person name="Kogle M.E."/>
            <person name="Wiebenga A."/>
            <person name="Kun R.S."/>
            <person name="Lubbers R.J."/>
            <person name="Makela M.R."/>
            <person name="Barry K."/>
            <person name="Chovatia M."/>
            <person name="Clum A."/>
            <person name="Daum C."/>
            <person name="Haridas S."/>
            <person name="He G."/>
            <person name="LaButti K."/>
            <person name="Lipzen A."/>
            <person name="Mondo S."/>
            <person name="Riley R."/>
            <person name="Salamov A."/>
            <person name="Simmons B.A."/>
            <person name="Magnuson J.K."/>
            <person name="Henrissat B."/>
            <person name="Mortensen U.H."/>
            <person name="Larsen T.O."/>
            <person name="Devries R.P."/>
            <person name="Grigoriev I.V."/>
            <person name="Machida M."/>
            <person name="Baker S.E."/>
            <person name="Andersen M.R."/>
        </authorList>
    </citation>
    <scope>NUCLEOTIDE SEQUENCE [LARGE SCALE GENOMIC DNA]</scope>
    <source>
        <strain evidence="6 7">CBS 151.66</strain>
    </source>
</reference>
<evidence type="ECO:0000256" key="2">
    <source>
        <dbReference type="ARBA" id="ARBA00008300"/>
    </source>
</evidence>
<comment type="subcellular location">
    <subcellularLocation>
        <location evidence="1">Lipid droplet</location>
    </subcellularLocation>
</comment>
<proteinExistence type="inferred from homology"/>
<keyword evidence="3" id="KW-0551">Lipid droplet</keyword>
<protein>
    <recommendedName>
        <fullName evidence="8">Alpha/Beta hydrolase protein</fullName>
    </recommendedName>
</protein>
<sequence>MSSHRQSRVSADSFFHASPSDPLSSPITIYMISGNPGLIGYYHTFLSLLTEKLKGQASQQAKNHAFQIYGHSLGGFELTKSARSETKYYDLEEQICFAQSKLDDFLAGSGEFPTVSDKVPTARPKLILVGHSVGSYIAMEILRRHRERSKNGASPSVDFDIVGGIMLFPTVVDIAKSPSGQKLTRLLSFIPQLAVVVGVLVRILTALIPGAVLRSLIKFYMGSPTDSIVDTTAAFLKSGYGVQQALHMAADEMRTITSDKWSDDVWGMSNVKDPVTRLFFYFGRDDHWVAERTRDEIIELRGGGPTMVVCEEGLPHAFVLKHSDVVAKKVADMVWDIVRD</sequence>
<evidence type="ECO:0008006" key="8">
    <source>
        <dbReference type="Google" id="ProtNLM"/>
    </source>
</evidence>
<comment type="similarity">
    <text evidence="2">Belongs to the AB hydrolase superfamily. LDAH family.</text>
</comment>
<dbReference type="GO" id="GO:0019915">
    <property type="term" value="P:lipid storage"/>
    <property type="evidence" value="ECO:0007669"/>
    <property type="project" value="InterPro"/>
</dbReference>
<dbReference type="Proteomes" id="UP000326565">
    <property type="component" value="Unassembled WGS sequence"/>
</dbReference>
<dbReference type="SUPFAM" id="SSF53474">
    <property type="entry name" value="alpha/beta-Hydrolases"/>
    <property type="match status" value="1"/>
</dbReference>
<keyword evidence="5" id="KW-0812">Transmembrane</keyword>
<dbReference type="AlphaFoldDB" id="A0A5N5WIW4"/>
<dbReference type="EMBL" id="ML732557">
    <property type="protein sequence ID" value="KAB8067140.1"/>
    <property type="molecule type" value="Genomic_DNA"/>
</dbReference>
<evidence type="ECO:0000256" key="3">
    <source>
        <dbReference type="ARBA" id="ARBA00022677"/>
    </source>
</evidence>
<name>A0A5N5WIW4_9EURO</name>
<gene>
    <name evidence="6" type="ORF">BDV29DRAFT_101919</name>
</gene>
<accession>A0A5N5WIW4</accession>
<organism evidence="6 7">
    <name type="scientific">Aspergillus leporis</name>
    <dbReference type="NCBI Taxonomy" id="41062"/>
    <lineage>
        <taxon>Eukaryota</taxon>
        <taxon>Fungi</taxon>
        <taxon>Dikarya</taxon>
        <taxon>Ascomycota</taxon>
        <taxon>Pezizomycotina</taxon>
        <taxon>Eurotiomycetes</taxon>
        <taxon>Eurotiomycetidae</taxon>
        <taxon>Eurotiales</taxon>
        <taxon>Aspergillaceae</taxon>
        <taxon>Aspergillus</taxon>
        <taxon>Aspergillus subgen. Circumdati</taxon>
    </lineage>
</organism>
<keyword evidence="5" id="KW-1133">Transmembrane helix</keyword>
<keyword evidence="4" id="KW-0378">Hydrolase</keyword>
<dbReference type="PANTHER" id="PTHR13390:SF0">
    <property type="entry name" value="LIPID DROPLET-ASSOCIATED HYDROLASE"/>
    <property type="match status" value="1"/>
</dbReference>
<dbReference type="OrthoDB" id="448051at2759"/>
<evidence type="ECO:0000256" key="4">
    <source>
        <dbReference type="ARBA" id="ARBA00022801"/>
    </source>
</evidence>
<dbReference type="Gene3D" id="3.40.50.1820">
    <property type="entry name" value="alpha/beta hydrolase"/>
    <property type="match status" value="1"/>
</dbReference>